<gene>
    <name evidence="1" type="ORF">PWN146_03242</name>
</gene>
<organism evidence="1">
    <name type="scientific">Serratia marcescens</name>
    <dbReference type="NCBI Taxonomy" id="615"/>
    <lineage>
        <taxon>Bacteria</taxon>
        <taxon>Pseudomonadati</taxon>
        <taxon>Pseudomonadota</taxon>
        <taxon>Gammaproteobacteria</taxon>
        <taxon>Enterobacterales</taxon>
        <taxon>Yersiniaceae</taxon>
        <taxon>Serratia</taxon>
    </lineage>
</organism>
<dbReference type="AlphaFoldDB" id="A0A1C3HHP3"/>
<accession>A0A1C3HHP3</accession>
<evidence type="ECO:0000313" key="1">
    <source>
        <dbReference type="EMBL" id="SAY44532.1"/>
    </source>
</evidence>
<sequence>MSFPWYSLQTLEDAERLNAITEDVIGIATERMDAARALHHFHEILLNHEPAIFAESLTFALHQLKTQHEIIKA</sequence>
<proteinExistence type="predicted"/>
<protein>
    <submittedName>
        <fullName evidence="1">Uncharacterized protein</fullName>
    </submittedName>
</protein>
<reference evidence="1" key="1">
    <citation type="submission" date="2016-05" db="EMBL/GenBank/DDBJ databases">
        <authorList>
            <person name="Cock P.J.A."/>
            <person name="Cock P.J.A."/>
        </authorList>
    </citation>
    <scope>NUCLEOTIDE SEQUENCE</scope>
    <source>
        <strain evidence="1">PWN146_assembly</strain>
    </source>
</reference>
<dbReference type="EMBL" id="LT575490">
    <property type="protein sequence ID" value="SAY44532.1"/>
    <property type="molecule type" value="Genomic_DNA"/>
</dbReference>
<name>A0A1C3HHP3_SERMA</name>